<dbReference type="SMART" id="SM00342">
    <property type="entry name" value="HTH_ARAC"/>
    <property type="match status" value="1"/>
</dbReference>
<dbReference type="AlphaFoldDB" id="A0A7K0DHB5"/>
<dbReference type="SUPFAM" id="SSF46689">
    <property type="entry name" value="Homeodomain-like"/>
    <property type="match status" value="1"/>
</dbReference>
<dbReference type="Pfam" id="PF12833">
    <property type="entry name" value="HTH_18"/>
    <property type="match status" value="1"/>
</dbReference>
<dbReference type="InterPro" id="IPR053142">
    <property type="entry name" value="PchR_regulatory_protein"/>
</dbReference>
<evidence type="ECO:0000256" key="2">
    <source>
        <dbReference type="ARBA" id="ARBA00023125"/>
    </source>
</evidence>
<keyword evidence="6" id="KW-1185">Reference proteome</keyword>
<reference evidence="5 6" key="1">
    <citation type="submission" date="2019-10" db="EMBL/GenBank/DDBJ databases">
        <title>Nocardia macrotermitis sp. nov. and Nocardia aurantia sp. nov., isolated from the gut of fungus growing-termite Macrotermes natalensis.</title>
        <authorList>
            <person name="Benndorf R."/>
            <person name="Schwitalla J."/>
            <person name="Martin K."/>
            <person name="De Beer W."/>
            <person name="Kaster A.-K."/>
            <person name="Vollmers J."/>
            <person name="Poulsen M."/>
            <person name="Beemelmanns C."/>
        </authorList>
    </citation>
    <scope>NUCLEOTIDE SEQUENCE [LARGE SCALE GENOMIC DNA]</scope>
    <source>
        <strain evidence="5 6">RB20</strain>
    </source>
</reference>
<keyword evidence="2" id="KW-0238">DNA-binding</keyword>
<evidence type="ECO:0000313" key="5">
    <source>
        <dbReference type="EMBL" id="MQY24184.1"/>
    </source>
</evidence>
<dbReference type="PANTHER" id="PTHR47893:SF1">
    <property type="entry name" value="REGULATORY PROTEIN PCHR"/>
    <property type="match status" value="1"/>
</dbReference>
<dbReference type="OrthoDB" id="9799345at2"/>
<dbReference type="Proteomes" id="UP000438448">
    <property type="component" value="Unassembled WGS sequence"/>
</dbReference>
<dbReference type="PANTHER" id="PTHR47893">
    <property type="entry name" value="REGULATORY PROTEIN PCHR"/>
    <property type="match status" value="1"/>
</dbReference>
<organism evidence="5 6">
    <name type="scientific">Nocardia macrotermitis</name>
    <dbReference type="NCBI Taxonomy" id="2585198"/>
    <lineage>
        <taxon>Bacteria</taxon>
        <taxon>Bacillati</taxon>
        <taxon>Actinomycetota</taxon>
        <taxon>Actinomycetes</taxon>
        <taxon>Mycobacteriales</taxon>
        <taxon>Nocardiaceae</taxon>
        <taxon>Nocardia</taxon>
    </lineage>
</organism>
<comment type="caution">
    <text evidence="5">The sequence shown here is derived from an EMBL/GenBank/DDBJ whole genome shotgun (WGS) entry which is preliminary data.</text>
</comment>
<accession>A0A7K0DHB5</accession>
<name>A0A7K0DHB5_9NOCA</name>
<keyword evidence="1" id="KW-0805">Transcription regulation</keyword>
<dbReference type="InterPro" id="IPR018060">
    <property type="entry name" value="HTH_AraC"/>
</dbReference>
<dbReference type="InterPro" id="IPR020449">
    <property type="entry name" value="Tscrpt_reg_AraC-type_HTH"/>
</dbReference>
<dbReference type="GO" id="GO:0003700">
    <property type="term" value="F:DNA-binding transcription factor activity"/>
    <property type="evidence" value="ECO:0007669"/>
    <property type="project" value="InterPro"/>
</dbReference>
<dbReference type="InterPro" id="IPR009057">
    <property type="entry name" value="Homeodomain-like_sf"/>
</dbReference>
<dbReference type="PRINTS" id="PR00032">
    <property type="entry name" value="HTHARAC"/>
</dbReference>
<dbReference type="PROSITE" id="PS01124">
    <property type="entry name" value="HTH_ARAC_FAMILY_2"/>
    <property type="match status" value="1"/>
</dbReference>
<evidence type="ECO:0000313" key="6">
    <source>
        <dbReference type="Proteomes" id="UP000438448"/>
    </source>
</evidence>
<feature type="domain" description="HTH araC/xylS-type" evidence="4">
    <location>
        <begin position="20"/>
        <end position="91"/>
    </location>
</feature>
<dbReference type="EMBL" id="WEGK01000028">
    <property type="protein sequence ID" value="MQY24184.1"/>
    <property type="molecule type" value="Genomic_DNA"/>
</dbReference>
<evidence type="ECO:0000256" key="1">
    <source>
        <dbReference type="ARBA" id="ARBA00023015"/>
    </source>
</evidence>
<gene>
    <name evidence="5" type="primary">feaR</name>
    <name evidence="5" type="ORF">NRB20_73170</name>
</gene>
<evidence type="ECO:0000256" key="3">
    <source>
        <dbReference type="ARBA" id="ARBA00023163"/>
    </source>
</evidence>
<sequence>MPAAVLGRRRWPANRTSRCRTLHRAFAQLEESVAAYIRRRRLEQARLDLTTSRGRPNVAEVGARWHFADSSHFIRAFKKQYGETPAQFARRN</sequence>
<keyword evidence="3" id="KW-0804">Transcription</keyword>
<dbReference type="GO" id="GO:0043565">
    <property type="term" value="F:sequence-specific DNA binding"/>
    <property type="evidence" value="ECO:0007669"/>
    <property type="project" value="InterPro"/>
</dbReference>
<dbReference type="Gene3D" id="1.10.10.60">
    <property type="entry name" value="Homeodomain-like"/>
    <property type="match status" value="1"/>
</dbReference>
<evidence type="ECO:0000259" key="4">
    <source>
        <dbReference type="PROSITE" id="PS01124"/>
    </source>
</evidence>
<proteinExistence type="predicted"/>
<protein>
    <submittedName>
        <fullName evidence="5">Transcriptional activator FeaR</fullName>
    </submittedName>
</protein>